<accession>A0A7M5X5Z9</accession>
<feature type="domain" description="RWD" evidence="1">
    <location>
        <begin position="21"/>
        <end position="146"/>
    </location>
</feature>
<dbReference type="InterPro" id="IPR010541">
    <property type="entry name" value="Prp3_C"/>
</dbReference>
<sequence>MSNNYTLTKDELVRTITDQLQEVEILTAMFPEEGGLVWTDPSILIDAEEYRDSEGCSPNCIQCLAFELNLNTEVNNQTNLVFKLSIKLPKDYPLSRPELSVISDQMSREELINIKKALNEFVLTLPNDEHILLEIILWLKDNIGSYYNGDKTSQQAESSKANTEGNTDILTSMWLYMHHIYSKHKRKDILNWSHDFGLTGFSLPGKPGLVYIEGQSKNVEEFFDRLKSLPWKSIQCRSKEDIEKRIFTDFKEMSFDPHGSRDYHMDFGLFYKFLVDHGLGHMFKEIFGIEGQIKDEK</sequence>
<dbReference type="AlphaFoldDB" id="A0A7M5X5Z9"/>
<dbReference type="SUPFAM" id="SSF54495">
    <property type="entry name" value="UBC-like"/>
    <property type="match status" value="1"/>
</dbReference>
<dbReference type="InterPro" id="IPR059181">
    <property type="entry name" value="RWDD2A-B_C"/>
</dbReference>
<dbReference type="OrthoDB" id="432412at2759"/>
<organism evidence="2 3">
    <name type="scientific">Clytia hemisphaerica</name>
    <dbReference type="NCBI Taxonomy" id="252671"/>
    <lineage>
        <taxon>Eukaryota</taxon>
        <taxon>Metazoa</taxon>
        <taxon>Cnidaria</taxon>
        <taxon>Hydrozoa</taxon>
        <taxon>Hydroidolina</taxon>
        <taxon>Leptothecata</taxon>
        <taxon>Obeliida</taxon>
        <taxon>Clytiidae</taxon>
        <taxon>Clytia</taxon>
    </lineage>
</organism>
<reference evidence="2" key="1">
    <citation type="submission" date="2021-01" db="UniProtKB">
        <authorList>
            <consortium name="EnsemblMetazoa"/>
        </authorList>
    </citation>
    <scope>IDENTIFICATION</scope>
</reference>
<dbReference type="Gene3D" id="3.10.110.10">
    <property type="entry name" value="Ubiquitin Conjugating Enzyme"/>
    <property type="match status" value="1"/>
</dbReference>
<dbReference type="SMART" id="SM00591">
    <property type="entry name" value="RWD"/>
    <property type="match status" value="1"/>
</dbReference>
<dbReference type="Proteomes" id="UP000594262">
    <property type="component" value="Unplaced"/>
</dbReference>
<dbReference type="Pfam" id="PF05773">
    <property type="entry name" value="RWD"/>
    <property type="match status" value="1"/>
</dbReference>
<dbReference type="RefSeq" id="XP_066936311.1">
    <property type="nucleotide sequence ID" value="XM_067080210.1"/>
</dbReference>
<evidence type="ECO:0000259" key="1">
    <source>
        <dbReference type="PROSITE" id="PS50908"/>
    </source>
</evidence>
<name>A0A7M5X5Z9_9CNID</name>
<dbReference type="InterPro" id="IPR017359">
    <property type="entry name" value="Phi-like"/>
</dbReference>
<dbReference type="Pfam" id="PF06544">
    <property type="entry name" value="Prp3_C"/>
    <property type="match status" value="1"/>
</dbReference>
<proteinExistence type="predicted"/>
<dbReference type="PANTHER" id="PTHR15955">
    <property type="entry name" value="RWD DOMAIN CONTAINING PROTEIN 2"/>
    <property type="match status" value="1"/>
</dbReference>
<dbReference type="InterPro" id="IPR016135">
    <property type="entry name" value="UBQ-conjugating_enzyme/RWD"/>
</dbReference>
<dbReference type="PROSITE" id="PS50908">
    <property type="entry name" value="RWD"/>
    <property type="match status" value="1"/>
</dbReference>
<dbReference type="PIRSF" id="PIRSF038021">
    <property type="entry name" value="UCP038021_RWDD2"/>
    <property type="match status" value="1"/>
</dbReference>
<protein>
    <recommendedName>
        <fullName evidence="1">RWD domain-containing protein</fullName>
    </recommendedName>
</protein>
<dbReference type="CDD" id="cd23829">
    <property type="entry name" value="RWD_RWDD2"/>
    <property type="match status" value="1"/>
</dbReference>
<dbReference type="GeneID" id="136824057"/>
<evidence type="ECO:0000313" key="2">
    <source>
        <dbReference type="EnsemblMetazoa" id="CLYHEMP018070.1"/>
    </source>
</evidence>
<dbReference type="InterPro" id="IPR006575">
    <property type="entry name" value="RWD_dom"/>
</dbReference>
<dbReference type="PANTHER" id="PTHR15955:SF8">
    <property type="entry name" value="RWD DOMAIN-CONTAINING PROTEIN 2B-RELATED"/>
    <property type="match status" value="1"/>
</dbReference>
<evidence type="ECO:0000313" key="3">
    <source>
        <dbReference type="Proteomes" id="UP000594262"/>
    </source>
</evidence>
<dbReference type="EnsemblMetazoa" id="CLYHEMT018070.1">
    <property type="protein sequence ID" value="CLYHEMP018070.1"/>
    <property type="gene ID" value="CLYHEMG018070"/>
</dbReference>
<keyword evidence="3" id="KW-1185">Reference proteome</keyword>
<dbReference type="CDD" id="cd24163">
    <property type="entry name" value="RWDD2_C"/>
    <property type="match status" value="1"/>
</dbReference>